<sequence>MSTNFGVVELASTRTTNAPGWAYVPDVSIQAAALKQGGGGGNRKRAARNQPNASLSDLTARQATKVRRELEALDRDSHRDANIAIPPRPGGASSARTQNKHTPNVRKILMSQKTFANHLDDYFAMQALHDGNNSPHPAAPSSAATTTAGSRRPAAPPPGTGGSSGGPSNKKKKVAAATSAAAATETAEDTPMPDADAASSAAASQDAASTLLAPYTGRMPPPGLGDADPLLASRVPPLPTDEELRALLAAPPLAYGEARGEVGGGEGRRRYPGRVFCEVCGYWGRVACLKCGTRVCALACLEVHREECVTRAAAFSIVKASNHSHVALHVMPKAAFTYSGYHRLHGETKWQSPSLQTFGAQVGQRPHLVKPSPAHTSHTPSTFSPSRSPRVTSAAPRVIQRELDVALARAAGARGLEAARRAHGPRRAHALLPPALGDVDRGPALDGAERELGAARRARRAGRRPAALLDRARDAAADAQLGHVLVVEDDVAALRVDHGGRVDGGRGAHVQDLKVLQADGDVGMAVGHRPGGDAGEGEHGREKDGRGHHFQDLM</sequence>
<feature type="domain" description="HIT-type" evidence="5">
    <location>
        <begin position="274"/>
        <end position="301"/>
    </location>
</feature>
<evidence type="ECO:0000256" key="4">
    <source>
        <dbReference type="SAM" id="MobiDB-lite"/>
    </source>
</evidence>
<dbReference type="CDD" id="cd21437">
    <property type="entry name" value="zf-HIT_ZNHIT1_like"/>
    <property type="match status" value="1"/>
</dbReference>
<organism evidence="6 7">
    <name type="scientific">Thyridium curvatum</name>
    <dbReference type="NCBI Taxonomy" id="1093900"/>
    <lineage>
        <taxon>Eukaryota</taxon>
        <taxon>Fungi</taxon>
        <taxon>Dikarya</taxon>
        <taxon>Ascomycota</taxon>
        <taxon>Pezizomycotina</taxon>
        <taxon>Sordariomycetes</taxon>
        <taxon>Sordariomycetidae</taxon>
        <taxon>Thyridiales</taxon>
        <taxon>Thyridiaceae</taxon>
        <taxon>Thyridium</taxon>
    </lineage>
</organism>
<reference evidence="6 7" key="1">
    <citation type="submission" date="2019-06" db="EMBL/GenBank/DDBJ databases">
        <title>Draft genome sequence of the filamentous fungus Phialemoniopsis curvata isolated from diesel fuel.</title>
        <authorList>
            <person name="Varaljay V.A."/>
            <person name="Lyon W.J."/>
            <person name="Crouch A.L."/>
            <person name="Drake C.E."/>
            <person name="Hollomon J.M."/>
            <person name="Nadeau L.J."/>
            <person name="Nunn H.S."/>
            <person name="Stevenson B.S."/>
            <person name="Bojanowski C.L."/>
            <person name="Crookes-Goodson W.J."/>
        </authorList>
    </citation>
    <scope>NUCLEOTIDE SEQUENCE [LARGE SCALE GENOMIC DNA]</scope>
    <source>
        <strain evidence="6 7">D216</strain>
    </source>
</reference>
<dbReference type="RefSeq" id="XP_030997109.1">
    <property type="nucleotide sequence ID" value="XM_031138782.1"/>
</dbReference>
<proteinExistence type="predicted"/>
<dbReference type="GeneID" id="41971825"/>
<keyword evidence="3" id="KW-0862">Zinc</keyword>
<feature type="region of interest" description="Disordered" evidence="4">
    <location>
        <begin position="366"/>
        <end position="393"/>
    </location>
</feature>
<evidence type="ECO:0000313" key="6">
    <source>
        <dbReference type="EMBL" id="TPX15398.1"/>
    </source>
</evidence>
<dbReference type="InParanoid" id="A0A507BF46"/>
<dbReference type="PANTHER" id="PTHR13093">
    <property type="entry name" value="ZINC FINGER HIT DOMAIN CONTAINING PROTEIN 1"/>
    <property type="match status" value="1"/>
</dbReference>
<feature type="compositionally biased region" description="Low complexity" evidence="4">
    <location>
        <begin position="371"/>
        <end position="393"/>
    </location>
</feature>
<evidence type="ECO:0000313" key="7">
    <source>
        <dbReference type="Proteomes" id="UP000319257"/>
    </source>
</evidence>
<dbReference type="Proteomes" id="UP000319257">
    <property type="component" value="Unassembled WGS sequence"/>
</dbReference>
<dbReference type="GO" id="GO:0008270">
    <property type="term" value="F:zinc ion binding"/>
    <property type="evidence" value="ECO:0007669"/>
    <property type="project" value="UniProtKB-KW"/>
</dbReference>
<evidence type="ECO:0000256" key="3">
    <source>
        <dbReference type="ARBA" id="ARBA00022833"/>
    </source>
</evidence>
<dbReference type="InterPro" id="IPR039723">
    <property type="entry name" value="Vps71/ZNHIT1"/>
</dbReference>
<comment type="caution">
    <text evidence="6">The sequence shown here is derived from an EMBL/GenBank/DDBJ whole genome shotgun (WGS) entry which is preliminary data.</text>
</comment>
<feature type="compositionally biased region" description="Basic and acidic residues" evidence="4">
    <location>
        <begin position="536"/>
        <end position="554"/>
    </location>
</feature>
<evidence type="ECO:0000256" key="1">
    <source>
        <dbReference type="ARBA" id="ARBA00022723"/>
    </source>
</evidence>
<feature type="compositionally biased region" description="Basic and acidic residues" evidence="4">
    <location>
        <begin position="71"/>
        <end position="81"/>
    </location>
</feature>
<keyword evidence="7" id="KW-1185">Reference proteome</keyword>
<dbReference type="AlphaFoldDB" id="A0A507BF46"/>
<evidence type="ECO:0000256" key="2">
    <source>
        <dbReference type="ARBA" id="ARBA00022771"/>
    </source>
</evidence>
<dbReference type="Pfam" id="PF04438">
    <property type="entry name" value="zf-HIT"/>
    <property type="match status" value="1"/>
</dbReference>
<feature type="region of interest" description="Disordered" evidence="4">
    <location>
        <begin position="35"/>
        <end position="55"/>
    </location>
</feature>
<dbReference type="EMBL" id="SKBQ01000021">
    <property type="protein sequence ID" value="TPX15398.1"/>
    <property type="molecule type" value="Genomic_DNA"/>
</dbReference>
<feature type="compositionally biased region" description="Low complexity" evidence="4">
    <location>
        <begin position="194"/>
        <end position="203"/>
    </location>
</feature>
<dbReference type="GO" id="GO:0005634">
    <property type="term" value="C:nucleus"/>
    <property type="evidence" value="ECO:0007669"/>
    <property type="project" value="UniProtKB-ARBA"/>
</dbReference>
<dbReference type="OrthoDB" id="74807at2759"/>
<feature type="region of interest" description="Disordered" evidence="4">
    <location>
        <begin position="128"/>
        <end position="203"/>
    </location>
</feature>
<keyword evidence="2" id="KW-0863">Zinc-finger</keyword>
<feature type="compositionally biased region" description="Low complexity" evidence="4">
    <location>
        <begin position="139"/>
        <end position="153"/>
    </location>
</feature>
<evidence type="ECO:0000259" key="5">
    <source>
        <dbReference type="Pfam" id="PF04438"/>
    </source>
</evidence>
<dbReference type="STRING" id="1093900.A0A507BF46"/>
<protein>
    <recommendedName>
        <fullName evidence="5">HIT-type domain-containing protein</fullName>
    </recommendedName>
</protein>
<dbReference type="GO" id="GO:0006338">
    <property type="term" value="P:chromatin remodeling"/>
    <property type="evidence" value="ECO:0007669"/>
    <property type="project" value="InterPro"/>
</dbReference>
<dbReference type="InterPro" id="IPR007529">
    <property type="entry name" value="Znf_HIT"/>
</dbReference>
<keyword evidence="1" id="KW-0479">Metal-binding</keyword>
<accession>A0A507BF46</accession>
<feature type="compositionally biased region" description="Low complexity" evidence="4">
    <location>
        <begin position="175"/>
        <end position="185"/>
    </location>
</feature>
<name>A0A507BF46_9PEZI</name>
<gene>
    <name evidence="6" type="ORF">E0L32_004378</name>
</gene>
<feature type="region of interest" description="Disordered" evidence="4">
    <location>
        <begin position="528"/>
        <end position="554"/>
    </location>
</feature>
<feature type="region of interest" description="Disordered" evidence="4">
    <location>
        <begin position="71"/>
        <end position="104"/>
    </location>
</feature>